<accession>A0A371INF4</accession>
<reference evidence="2 4" key="1">
    <citation type="journal article" date="2016" name="Genome Announc.">
        <title>Draft Genome Sequence of Criibacterium bergeronii gen. nov., sp. nov., Strain CCRI-22567T, Isolated from a Vaginal Sample from a Woman with Bacterial Vaginosis.</title>
        <authorList>
            <person name="Maheux A.F."/>
            <person name="Berube E."/>
            <person name="Boudreau D.K."/>
            <person name="Raymond F."/>
            <person name="Corbeil J."/>
            <person name="Roy P.H."/>
            <person name="Boissinot M."/>
            <person name="Omar R.F."/>
        </authorList>
    </citation>
    <scope>NUCLEOTIDE SEQUENCE [LARGE SCALE GENOMIC DNA]</scope>
    <source>
        <strain evidence="2 4">CCRI-22567</strain>
    </source>
</reference>
<organism evidence="2 4">
    <name type="scientific">Criibacterium bergeronii</name>
    <dbReference type="NCBI Taxonomy" id="1871336"/>
    <lineage>
        <taxon>Bacteria</taxon>
        <taxon>Bacillati</taxon>
        <taxon>Bacillota</taxon>
        <taxon>Clostridia</taxon>
        <taxon>Peptostreptococcales</taxon>
        <taxon>Filifactoraceae</taxon>
        <taxon>Criibacterium</taxon>
    </lineage>
</organism>
<keyword evidence="4" id="KW-1185">Reference proteome</keyword>
<dbReference type="RefSeq" id="WP_068912157.1">
    <property type="nucleotide sequence ID" value="NZ_MBEW02000002.1"/>
</dbReference>
<reference evidence="2" key="2">
    <citation type="submission" date="2018-07" db="EMBL/GenBank/DDBJ databases">
        <authorList>
            <person name="Quirk P.G."/>
            <person name="Krulwich T.A."/>
        </authorList>
    </citation>
    <scope>NUCLEOTIDE SEQUENCE</scope>
    <source>
        <strain evidence="2">CCRI-22567</strain>
    </source>
</reference>
<dbReference type="Proteomes" id="UP000093352">
    <property type="component" value="Unassembled WGS sequence"/>
</dbReference>
<dbReference type="InterPro" id="IPR021778">
    <property type="entry name" value="Se/S_carrier-like"/>
</dbReference>
<evidence type="ECO:0000313" key="2">
    <source>
        <dbReference type="EMBL" id="RDY22011.1"/>
    </source>
</evidence>
<dbReference type="STRING" id="1871336.BBG48_08400"/>
<reference evidence="3 5" key="3">
    <citation type="submission" date="2019-07" db="EMBL/GenBank/DDBJ databases">
        <title>Criibacterium bergeronii gen. nov., sp. nov. isolated from human clinical samples.</title>
        <authorList>
            <person name="Maheux A.F."/>
            <person name="Boudreau D.K."/>
            <person name="Berube E."/>
            <person name="Brodeur S."/>
            <person name="Bernard K.A."/>
            <person name="Abed J.Y."/>
            <person name="Ducrey E."/>
            <person name="Guay E.F."/>
            <person name="Raymond F."/>
            <person name="Corbeil J."/>
            <person name="Domingo M.-C."/>
            <person name="Roy P.H."/>
            <person name="Boissinot M."/>
            <person name="Tocheva E.I."/>
            <person name="Omar R.F."/>
        </authorList>
    </citation>
    <scope>NUCLEOTIDE SEQUENCE [LARGE SCALE GENOMIC DNA]</scope>
    <source>
        <strain evidence="3 5">CCRI-24246</strain>
    </source>
</reference>
<evidence type="ECO:0000313" key="5">
    <source>
        <dbReference type="Proteomes" id="UP000319424"/>
    </source>
</evidence>
<protein>
    <submittedName>
        <fullName evidence="2">DUF3343 domain-containing protein</fullName>
    </submittedName>
</protein>
<evidence type="ECO:0000313" key="4">
    <source>
        <dbReference type="Proteomes" id="UP000093352"/>
    </source>
</evidence>
<comment type="caution">
    <text evidence="2">The sequence shown here is derived from an EMBL/GenBank/DDBJ whole genome shotgun (WGS) entry which is preliminary data.</text>
</comment>
<dbReference type="EMBL" id="MBEW02000002">
    <property type="protein sequence ID" value="RDY22011.1"/>
    <property type="molecule type" value="Genomic_DNA"/>
</dbReference>
<feature type="domain" description="Putative Se/S carrier protein-like" evidence="1">
    <location>
        <begin position="2"/>
        <end position="68"/>
    </location>
</feature>
<dbReference type="Proteomes" id="UP000319424">
    <property type="component" value="Unassembled WGS sequence"/>
</dbReference>
<evidence type="ECO:0000313" key="3">
    <source>
        <dbReference type="EMBL" id="TRW22480.1"/>
    </source>
</evidence>
<dbReference type="Pfam" id="PF11823">
    <property type="entry name" value="Se_S_carrier"/>
    <property type="match status" value="1"/>
</dbReference>
<sequence>MLVISFNSTSQAMKADKFFDSTDIDKMVVPTPRAISQSCGISIRIISEQLEDVISMLEKNEIGIKGIYNVTKDEAQKIY</sequence>
<dbReference type="OrthoDB" id="3192849at2"/>
<gene>
    <name evidence="2" type="ORF">BBG48_001310</name>
    <name evidence="3" type="ORF">FL857_11235</name>
</gene>
<proteinExistence type="predicted"/>
<name>A0A371INF4_9FIRM</name>
<dbReference type="EMBL" id="VJXW01000027">
    <property type="protein sequence ID" value="TRW22480.1"/>
    <property type="molecule type" value="Genomic_DNA"/>
</dbReference>
<evidence type="ECO:0000259" key="1">
    <source>
        <dbReference type="Pfam" id="PF11823"/>
    </source>
</evidence>
<dbReference type="AlphaFoldDB" id="A0A371INF4"/>